<feature type="compositionally biased region" description="Basic residues" evidence="1">
    <location>
        <begin position="139"/>
        <end position="161"/>
    </location>
</feature>
<feature type="compositionally biased region" description="Basic and acidic residues" evidence="1">
    <location>
        <begin position="238"/>
        <end position="250"/>
    </location>
</feature>
<dbReference type="Proteomes" id="UP000255082">
    <property type="component" value="Unassembled WGS sequence"/>
</dbReference>
<feature type="compositionally biased region" description="Polar residues" evidence="1">
    <location>
        <begin position="53"/>
        <end position="62"/>
    </location>
</feature>
<protein>
    <submittedName>
        <fullName evidence="2">Uncharacterized protein</fullName>
    </submittedName>
</protein>
<reference evidence="2 3" key="1">
    <citation type="submission" date="2018-06" db="EMBL/GenBank/DDBJ databases">
        <authorList>
            <consortium name="Pathogen Informatics"/>
            <person name="Doyle S."/>
        </authorList>
    </citation>
    <scope>NUCLEOTIDE SEQUENCE [LARGE SCALE GENOMIC DNA]</scope>
    <source>
        <strain evidence="2 3">NCTC13184</strain>
    </source>
</reference>
<accession>A0A378X5G5</accession>
<proteinExistence type="predicted"/>
<feature type="region of interest" description="Disordered" evidence="1">
    <location>
        <begin position="47"/>
        <end position="77"/>
    </location>
</feature>
<dbReference type="AlphaFoldDB" id="A0A378X5G5"/>
<sequence length="288" mass="32083">MRDYGIAWNRPRAAGATTIWAVSSPSSSHRMPIRCSPMCGRWRRGCTAPRPESSVSQTNSMRRTPATPPGWPTPQEMRVRVPGVRPYLCRRTRPACRHRSMRVHSSRTTPPRAPRLGTLRSPTVRRIPAARGAPANLRRAGRNHRTVLRRGPSRRMGRSPAHRGIGTGRSPPLPGRRSGPRPVAGPHPFRHRPHPRRDDLRPTAARHPELRMPRPAAEPRRSNGAIPRGEGSRLALPPHREGPKPRERPDPPGSRQLGTIRRHVTTVRPATSHVRVIGAALASSRPTR</sequence>
<feature type="region of interest" description="Disordered" evidence="1">
    <location>
        <begin position="98"/>
        <end position="271"/>
    </location>
</feature>
<evidence type="ECO:0000256" key="1">
    <source>
        <dbReference type="SAM" id="MobiDB-lite"/>
    </source>
</evidence>
<dbReference type="EMBL" id="UGRU01000001">
    <property type="protein sequence ID" value="SUA48075.1"/>
    <property type="molecule type" value="Genomic_DNA"/>
</dbReference>
<name>A0A378X5G5_9NOCA</name>
<evidence type="ECO:0000313" key="2">
    <source>
        <dbReference type="EMBL" id="SUA48075.1"/>
    </source>
</evidence>
<feature type="compositionally biased region" description="Basic and acidic residues" evidence="1">
    <location>
        <begin position="196"/>
        <end position="221"/>
    </location>
</feature>
<organism evidence="2 3">
    <name type="scientific">Nocardia africana</name>
    <dbReference type="NCBI Taxonomy" id="134964"/>
    <lineage>
        <taxon>Bacteria</taxon>
        <taxon>Bacillati</taxon>
        <taxon>Actinomycetota</taxon>
        <taxon>Actinomycetes</taxon>
        <taxon>Mycobacteriales</taxon>
        <taxon>Nocardiaceae</taxon>
        <taxon>Nocardia</taxon>
    </lineage>
</organism>
<gene>
    <name evidence="2" type="ORF">NCTC13184_06620</name>
</gene>
<evidence type="ECO:0000313" key="3">
    <source>
        <dbReference type="Proteomes" id="UP000255082"/>
    </source>
</evidence>